<dbReference type="EMBL" id="BMCU01000001">
    <property type="protein sequence ID" value="GGF94809.1"/>
    <property type="molecule type" value="Genomic_DNA"/>
</dbReference>
<evidence type="ECO:0000313" key="5">
    <source>
        <dbReference type="Proteomes" id="UP000654257"/>
    </source>
</evidence>
<name>A0A917CP23_9NOCA</name>
<dbReference type="Pfam" id="PF19803">
    <property type="entry name" value="DUF6286"/>
    <property type="match status" value="1"/>
</dbReference>
<dbReference type="AlphaFoldDB" id="A0A917CP23"/>
<dbReference type="Proteomes" id="UP000654257">
    <property type="component" value="Unassembled WGS sequence"/>
</dbReference>
<gene>
    <name evidence="4" type="ORF">GCM10007304_05840</name>
</gene>
<proteinExistence type="predicted"/>
<keyword evidence="2" id="KW-0472">Membrane</keyword>
<feature type="region of interest" description="Disordered" evidence="1">
    <location>
        <begin position="1"/>
        <end position="27"/>
    </location>
</feature>
<evidence type="ECO:0000313" key="4">
    <source>
        <dbReference type="EMBL" id="GGF94809.1"/>
    </source>
</evidence>
<sequence length="313" mass="32779">MADAPAAGPEAEPSETLAEPGERGRLTVKDRVVERIATQAMRTTDGVATGSSGLARRNVSRVRVSNNDSHVRAQAEIGIRWPRSAAEVAADAHENITRHLADAGVETESIDVRVTSVQEAGASELPETSTAADELKAALLPRARPAAAPVAFVLSLVLVALGVVAVRDALVYANAITGQAWSGWVADHVDGTTVATWMLAAGIAVAVVGLLIVIAALKPRAKRYRPAASPDTWVLKDDVRKVVRTAVTEVPGVETARVKVKKRSAKVRVVGIGGDTLRSSVEEAATRRVGVLEGSPSVNVSVKNPSAKRKAAK</sequence>
<feature type="transmembrane region" description="Helical" evidence="2">
    <location>
        <begin position="146"/>
        <end position="166"/>
    </location>
</feature>
<evidence type="ECO:0000256" key="1">
    <source>
        <dbReference type="SAM" id="MobiDB-lite"/>
    </source>
</evidence>
<evidence type="ECO:0000256" key="2">
    <source>
        <dbReference type="SAM" id="Phobius"/>
    </source>
</evidence>
<protein>
    <recommendedName>
        <fullName evidence="3">DUF6286 domain-containing protein</fullName>
    </recommendedName>
</protein>
<reference evidence="4" key="2">
    <citation type="submission" date="2020-09" db="EMBL/GenBank/DDBJ databases">
        <authorList>
            <person name="Sun Q."/>
            <person name="Sedlacek I."/>
        </authorList>
    </citation>
    <scope>NUCLEOTIDE SEQUENCE</scope>
    <source>
        <strain evidence="4">CCM 7905</strain>
    </source>
</reference>
<dbReference type="InterPro" id="IPR046253">
    <property type="entry name" value="DUF6286"/>
</dbReference>
<keyword evidence="5" id="KW-1185">Reference proteome</keyword>
<keyword evidence="2" id="KW-0812">Transmembrane</keyword>
<feature type="domain" description="DUF6286" evidence="3">
    <location>
        <begin position="207"/>
        <end position="303"/>
    </location>
</feature>
<feature type="compositionally biased region" description="Low complexity" evidence="1">
    <location>
        <begin position="1"/>
        <end position="15"/>
    </location>
</feature>
<keyword evidence="2" id="KW-1133">Transmembrane helix</keyword>
<reference evidence="4" key="1">
    <citation type="journal article" date="2014" name="Int. J. Syst. Evol. Microbiol.">
        <title>Complete genome sequence of Corynebacterium casei LMG S-19264T (=DSM 44701T), isolated from a smear-ripened cheese.</title>
        <authorList>
            <consortium name="US DOE Joint Genome Institute (JGI-PGF)"/>
            <person name="Walter F."/>
            <person name="Albersmeier A."/>
            <person name="Kalinowski J."/>
            <person name="Ruckert C."/>
        </authorList>
    </citation>
    <scope>NUCLEOTIDE SEQUENCE</scope>
    <source>
        <strain evidence="4">CCM 7905</strain>
    </source>
</reference>
<feature type="transmembrane region" description="Helical" evidence="2">
    <location>
        <begin position="194"/>
        <end position="217"/>
    </location>
</feature>
<organism evidence="4 5">
    <name type="scientific">Rhodococcoides trifolii</name>
    <dbReference type="NCBI Taxonomy" id="908250"/>
    <lineage>
        <taxon>Bacteria</taxon>
        <taxon>Bacillati</taxon>
        <taxon>Actinomycetota</taxon>
        <taxon>Actinomycetes</taxon>
        <taxon>Mycobacteriales</taxon>
        <taxon>Nocardiaceae</taxon>
        <taxon>Rhodococcoides</taxon>
    </lineage>
</organism>
<evidence type="ECO:0000259" key="3">
    <source>
        <dbReference type="Pfam" id="PF19803"/>
    </source>
</evidence>
<dbReference type="RefSeq" id="WP_188543178.1">
    <property type="nucleotide sequence ID" value="NZ_BMCU01000001.1"/>
</dbReference>
<comment type="caution">
    <text evidence="4">The sequence shown here is derived from an EMBL/GenBank/DDBJ whole genome shotgun (WGS) entry which is preliminary data.</text>
</comment>
<accession>A0A917CP23</accession>